<evidence type="ECO:0000256" key="2">
    <source>
        <dbReference type="ARBA" id="ARBA00022723"/>
    </source>
</evidence>
<protein>
    <recommendedName>
        <fullName evidence="7">Zn(2)-C6 fungal-type domain-containing protein</fullName>
    </recommendedName>
</protein>
<accession>A0A9W4IGY8</accession>
<evidence type="ECO:0000256" key="6">
    <source>
        <dbReference type="ARBA" id="ARBA00023242"/>
    </source>
</evidence>
<dbReference type="PROSITE" id="PS00463">
    <property type="entry name" value="ZN2_CY6_FUNGAL_1"/>
    <property type="match status" value="1"/>
</dbReference>
<dbReference type="PANTHER" id="PTHR31001:SF53">
    <property type="entry name" value="ZN(II)2CYS6 TRANSCRIPTION FACTOR (EUROFUNG)"/>
    <property type="match status" value="1"/>
</dbReference>
<reference evidence="8" key="1">
    <citation type="submission" date="2021-07" db="EMBL/GenBank/DDBJ databases">
        <authorList>
            <person name="Branca A.L. A."/>
        </authorList>
    </citation>
    <scope>NUCLEOTIDE SEQUENCE</scope>
</reference>
<dbReference type="SMART" id="SM00906">
    <property type="entry name" value="Fungal_trans"/>
    <property type="match status" value="1"/>
</dbReference>
<dbReference type="Gene3D" id="4.10.240.10">
    <property type="entry name" value="Zn(2)-C6 fungal-type DNA-binding domain"/>
    <property type="match status" value="1"/>
</dbReference>
<dbReference type="Pfam" id="PF04082">
    <property type="entry name" value="Fungal_trans"/>
    <property type="match status" value="1"/>
</dbReference>
<gene>
    <name evidence="8" type="ORF">PSALAMII_LOCUS1885</name>
</gene>
<keyword evidence="5" id="KW-0804">Transcription</keyword>
<dbReference type="GO" id="GO:0008270">
    <property type="term" value="F:zinc ion binding"/>
    <property type="evidence" value="ECO:0007669"/>
    <property type="project" value="InterPro"/>
</dbReference>
<dbReference type="InterPro" id="IPR001138">
    <property type="entry name" value="Zn2Cys6_DnaBD"/>
</dbReference>
<keyword evidence="2" id="KW-0479">Metal-binding</keyword>
<dbReference type="PANTHER" id="PTHR31001">
    <property type="entry name" value="UNCHARACTERIZED TRANSCRIPTIONAL REGULATORY PROTEIN"/>
    <property type="match status" value="1"/>
</dbReference>
<evidence type="ECO:0000256" key="1">
    <source>
        <dbReference type="ARBA" id="ARBA00004123"/>
    </source>
</evidence>
<feature type="domain" description="Zn(2)-C6 fungal-type" evidence="7">
    <location>
        <begin position="12"/>
        <end position="42"/>
    </location>
</feature>
<dbReference type="AlphaFoldDB" id="A0A9W4IGY8"/>
<dbReference type="GO" id="GO:0006351">
    <property type="term" value="P:DNA-templated transcription"/>
    <property type="evidence" value="ECO:0007669"/>
    <property type="project" value="InterPro"/>
</dbReference>
<dbReference type="InterPro" id="IPR007219">
    <property type="entry name" value="XnlR_reg_dom"/>
</dbReference>
<keyword evidence="3" id="KW-0805">Transcription regulation</keyword>
<dbReference type="OrthoDB" id="4898680at2759"/>
<evidence type="ECO:0000256" key="3">
    <source>
        <dbReference type="ARBA" id="ARBA00023015"/>
    </source>
</evidence>
<dbReference type="GO" id="GO:0000981">
    <property type="term" value="F:DNA-binding transcription factor activity, RNA polymerase II-specific"/>
    <property type="evidence" value="ECO:0007669"/>
    <property type="project" value="InterPro"/>
</dbReference>
<sequence length="692" mass="77996">MATPRRNGQLSSCEPCRTSKLRCDHTSPRCGRCERRSLRCVYHPAPLTRTSEGTIPKRLRPLREPKHLSNLNRLLNNDETWTQKQASVSAPGFLGQTSYSDVFTDITSGLSTGRLQVADQNTVPVDPKRINLGAQVLALLENLPFYREVVTIRFGIWKGWTLGWNITNMIFTVVEEMWDLYGKEETDTIPRAVLMSTRLFETHSRNFEVTSSTTWEEFKKTCSGRWETIGLLFILTGLATDLVSHDHPVFTDTDAMDAKTLATTATAVGDICLQFCDSTGIANDLVSWMLLHQTSLLTIVYGESGKWSDHCTSMISTDIIPDFRPWRKLGELSTTVFALGLHQDSSTNAPFFLAELRKRTMVAAFAVDKVLATFLGRPPLISWRYCNIPMPLDLSLEEVFAEPNVRDAAIARLDGATGWNQAGTLKKGPWARTALITSILREKVLELSLSWQTENLSERVEELIQESRRLRQGLPDFLRWMPDGDEADISRVEDAFLFELYLEFLYNDFLLYRTLGQRTHTQPPEIIDTSREVLKALILMVSKIIRCGQAMSGTGWILCLPGLPCAGVLSAELLRQSRSPIRAISSSFPRSEIIQNLTLYASYLDTMIKPHEGNFRVAQQGQKAIRQVLDQVLSAEQLPPVIDESQWGGTMVRNDDNLLDGVNLDEHDLFFNLVDGGMQQMSESCLTWVNFS</sequence>
<name>A0A9W4IGY8_9EURO</name>
<organism evidence="8 9">
    <name type="scientific">Penicillium salamii</name>
    <dbReference type="NCBI Taxonomy" id="1612424"/>
    <lineage>
        <taxon>Eukaryota</taxon>
        <taxon>Fungi</taxon>
        <taxon>Dikarya</taxon>
        <taxon>Ascomycota</taxon>
        <taxon>Pezizomycotina</taxon>
        <taxon>Eurotiomycetes</taxon>
        <taxon>Eurotiomycetidae</taxon>
        <taxon>Eurotiales</taxon>
        <taxon>Aspergillaceae</taxon>
        <taxon>Penicillium</taxon>
    </lineage>
</organism>
<keyword evidence="6" id="KW-0539">Nucleus</keyword>
<dbReference type="Pfam" id="PF00172">
    <property type="entry name" value="Zn_clus"/>
    <property type="match status" value="1"/>
</dbReference>
<comment type="caution">
    <text evidence="8">The sequence shown here is derived from an EMBL/GenBank/DDBJ whole genome shotgun (WGS) entry which is preliminary data.</text>
</comment>
<dbReference type="SMART" id="SM00066">
    <property type="entry name" value="GAL4"/>
    <property type="match status" value="1"/>
</dbReference>
<dbReference type="EMBL" id="CAJVPG010000066">
    <property type="protein sequence ID" value="CAG8301707.1"/>
    <property type="molecule type" value="Genomic_DNA"/>
</dbReference>
<dbReference type="InterPro" id="IPR036864">
    <property type="entry name" value="Zn2-C6_fun-type_DNA-bd_sf"/>
</dbReference>
<keyword evidence="4" id="KW-0238">DNA-binding</keyword>
<dbReference type="CDD" id="cd12148">
    <property type="entry name" value="fungal_TF_MHR"/>
    <property type="match status" value="1"/>
</dbReference>
<evidence type="ECO:0000313" key="8">
    <source>
        <dbReference type="EMBL" id="CAG8301707.1"/>
    </source>
</evidence>
<keyword evidence="9" id="KW-1185">Reference proteome</keyword>
<dbReference type="SUPFAM" id="SSF57701">
    <property type="entry name" value="Zn2/Cys6 DNA-binding domain"/>
    <property type="match status" value="1"/>
</dbReference>
<evidence type="ECO:0000256" key="5">
    <source>
        <dbReference type="ARBA" id="ARBA00023163"/>
    </source>
</evidence>
<dbReference type="GO" id="GO:0005634">
    <property type="term" value="C:nucleus"/>
    <property type="evidence" value="ECO:0007669"/>
    <property type="project" value="UniProtKB-SubCell"/>
</dbReference>
<comment type="subcellular location">
    <subcellularLocation>
        <location evidence="1">Nucleus</location>
    </subcellularLocation>
</comment>
<evidence type="ECO:0000259" key="7">
    <source>
        <dbReference type="PROSITE" id="PS50048"/>
    </source>
</evidence>
<proteinExistence type="predicted"/>
<dbReference type="CDD" id="cd00067">
    <property type="entry name" value="GAL4"/>
    <property type="match status" value="1"/>
</dbReference>
<dbReference type="PROSITE" id="PS50048">
    <property type="entry name" value="ZN2_CY6_FUNGAL_2"/>
    <property type="match status" value="1"/>
</dbReference>
<evidence type="ECO:0000256" key="4">
    <source>
        <dbReference type="ARBA" id="ARBA00023125"/>
    </source>
</evidence>
<dbReference type="Proteomes" id="UP001152649">
    <property type="component" value="Unassembled WGS sequence"/>
</dbReference>
<evidence type="ECO:0000313" key="9">
    <source>
        <dbReference type="Proteomes" id="UP001152649"/>
    </source>
</evidence>
<dbReference type="GO" id="GO:0003677">
    <property type="term" value="F:DNA binding"/>
    <property type="evidence" value="ECO:0007669"/>
    <property type="project" value="UniProtKB-KW"/>
</dbReference>
<dbReference type="InterPro" id="IPR050613">
    <property type="entry name" value="Sec_Metabolite_Reg"/>
</dbReference>